<evidence type="ECO:0000313" key="9">
    <source>
        <dbReference type="EMBL" id="TKS79995.1"/>
    </source>
</evidence>
<dbReference type="Pfam" id="PF00048">
    <property type="entry name" value="IL8"/>
    <property type="match status" value="1"/>
</dbReference>
<dbReference type="OrthoDB" id="9930747at2759"/>
<dbReference type="SMART" id="SM00199">
    <property type="entry name" value="SCY"/>
    <property type="match status" value="1"/>
</dbReference>
<dbReference type="Gene3D" id="2.40.50.40">
    <property type="match status" value="1"/>
</dbReference>
<comment type="subcellular location">
    <subcellularLocation>
        <location evidence="1">Secreted</location>
    </subcellularLocation>
</comment>
<feature type="domain" description="Chemokine interleukin-8-like" evidence="8">
    <location>
        <begin position="25"/>
        <end position="84"/>
    </location>
</feature>
<keyword evidence="6" id="KW-0395">Inflammatory response</keyword>
<evidence type="ECO:0000256" key="5">
    <source>
        <dbReference type="ARBA" id="ARBA00022729"/>
    </source>
</evidence>
<dbReference type="GO" id="GO:0006954">
    <property type="term" value="P:inflammatory response"/>
    <property type="evidence" value="ECO:0007669"/>
    <property type="project" value="UniProtKB-KW"/>
</dbReference>
<evidence type="ECO:0000313" key="10">
    <source>
        <dbReference type="Proteomes" id="UP000298787"/>
    </source>
</evidence>
<dbReference type="GO" id="GO:0006955">
    <property type="term" value="P:immune response"/>
    <property type="evidence" value="ECO:0007669"/>
    <property type="project" value="InterPro"/>
</dbReference>
<reference evidence="9 10" key="1">
    <citation type="submission" date="2019-01" db="EMBL/GenBank/DDBJ databases">
        <title>Genome Assembly of Collichthys lucidus.</title>
        <authorList>
            <person name="Cai M."/>
            <person name="Xiao S."/>
        </authorList>
    </citation>
    <scope>NUCLEOTIDE SEQUENCE [LARGE SCALE GENOMIC DNA]</scope>
    <source>
        <strain evidence="9">JT15FE1705JMU</strain>
        <tissue evidence="9">Muscle</tissue>
    </source>
</reference>
<dbReference type="InterPro" id="IPR001811">
    <property type="entry name" value="Chemokine_IL8-like_dom"/>
</dbReference>
<keyword evidence="4" id="KW-0964">Secreted</keyword>
<evidence type="ECO:0000256" key="3">
    <source>
        <dbReference type="ARBA" id="ARBA00022514"/>
    </source>
</evidence>
<feature type="chain" id="PRO_5020775164" evidence="7">
    <location>
        <begin position="24"/>
        <end position="97"/>
    </location>
</feature>
<dbReference type="EMBL" id="CM014089">
    <property type="protein sequence ID" value="TKS79995.1"/>
    <property type="molecule type" value="Genomic_DNA"/>
</dbReference>
<evidence type="ECO:0000256" key="4">
    <source>
        <dbReference type="ARBA" id="ARBA00022525"/>
    </source>
</evidence>
<feature type="signal peptide" evidence="7">
    <location>
        <begin position="1"/>
        <end position="23"/>
    </location>
</feature>
<dbReference type="GO" id="GO:0008009">
    <property type="term" value="F:chemokine activity"/>
    <property type="evidence" value="ECO:0007669"/>
    <property type="project" value="InterPro"/>
</dbReference>
<dbReference type="AlphaFoldDB" id="A0A4U5V192"/>
<keyword evidence="5 7" id="KW-0732">Signal</keyword>
<dbReference type="PANTHER" id="PTHR12015:SF111">
    <property type="entry name" value="C-C MOTIF CHEMOKINE 17"/>
    <property type="match status" value="1"/>
</dbReference>
<name>A0A4U5V192_COLLU</name>
<dbReference type="PANTHER" id="PTHR12015">
    <property type="entry name" value="SMALL INDUCIBLE CYTOKINE A"/>
    <property type="match status" value="1"/>
</dbReference>
<dbReference type="InterPro" id="IPR036048">
    <property type="entry name" value="Interleukin_8-like_sf"/>
</dbReference>
<proteinExistence type="predicted"/>
<dbReference type="SUPFAM" id="SSF54117">
    <property type="entry name" value="Interleukin 8-like chemokines"/>
    <property type="match status" value="1"/>
</dbReference>
<evidence type="ECO:0000256" key="6">
    <source>
        <dbReference type="ARBA" id="ARBA00023198"/>
    </source>
</evidence>
<evidence type="ECO:0000256" key="7">
    <source>
        <dbReference type="SAM" id="SignalP"/>
    </source>
</evidence>
<keyword evidence="2" id="KW-0145">Chemotaxis</keyword>
<organism evidence="9 10">
    <name type="scientific">Collichthys lucidus</name>
    <name type="common">Big head croaker</name>
    <name type="synonym">Sciaena lucida</name>
    <dbReference type="NCBI Taxonomy" id="240159"/>
    <lineage>
        <taxon>Eukaryota</taxon>
        <taxon>Metazoa</taxon>
        <taxon>Chordata</taxon>
        <taxon>Craniata</taxon>
        <taxon>Vertebrata</taxon>
        <taxon>Euteleostomi</taxon>
        <taxon>Actinopterygii</taxon>
        <taxon>Neopterygii</taxon>
        <taxon>Teleostei</taxon>
        <taxon>Neoteleostei</taxon>
        <taxon>Acanthomorphata</taxon>
        <taxon>Eupercaria</taxon>
        <taxon>Sciaenidae</taxon>
        <taxon>Collichthys</taxon>
    </lineage>
</organism>
<keyword evidence="10" id="KW-1185">Reference proteome</keyword>
<evidence type="ECO:0000259" key="8">
    <source>
        <dbReference type="SMART" id="SM00199"/>
    </source>
</evidence>
<accession>A0A4U5V192</accession>
<protein>
    <submittedName>
        <fullName evidence="9">C-C motif chemokine 12 MCP-1-related chemokine</fullName>
    </submittedName>
</protein>
<gene>
    <name evidence="9" type="ORF">D9C73_013772</name>
</gene>
<evidence type="ECO:0000256" key="1">
    <source>
        <dbReference type="ARBA" id="ARBA00004613"/>
    </source>
</evidence>
<keyword evidence="3" id="KW-0202">Cytokine</keyword>
<dbReference type="CDD" id="cd00272">
    <property type="entry name" value="Chemokine_CC"/>
    <property type="match status" value="1"/>
</dbReference>
<dbReference type="Proteomes" id="UP000298787">
    <property type="component" value="Chromosome 12"/>
</dbReference>
<dbReference type="GO" id="GO:0005615">
    <property type="term" value="C:extracellular space"/>
    <property type="evidence" value="ECO:0007669"/>
    <property type="project" value="UniProtKB-KW"/>
</dbReference>
<evidence type="ECO:0000256" key="2">
    <source>
        <dbReference type="ARBA" id="ARBA00022500"/>
    </source>
</evidence>
<sequence>MTSLTLVSLFLLASVLFTASAHGNPASCCRSFSRTQVHRDNLKDYYKQNQPPCPIPAVVFTTLKGKRICSDPTSVWTMTSMAYLDGKNWQTKNAKLY</sequence>
<dbReference type="InterPro" id="IPR039809">
    <property type="entry name" value="Chemokine_b/g/d"/>
</dbReference>